<evidence type="ECO:0000313" key="3">
    <source>
        <dbReference type="Proteomes" id="UP000002036"/>
    </source>
</evidence>
<name>C5DNG6_LACTC</name>
<dbReference type="HOGENOM" id="CLU_831759_0_0_1"/>
<dbReference type="AlphaFoldDB" id="C5DNG6"/>
<protein>
    <submittedName>
        <fullName evidence="2">KLTH0G16830p</fullName>
    </submittedName>
</protein>
<evidence type="ECO:0000256" key="1">
    <source>
        <dbReference type="SAM" id="MobiDB-lite"/>
    </source>
</evidence>
<sequence length="334" mass="37402">MLSQAGNVSNGGGHLRTLRCTSKENGSDVITEAEDYFDLCDSEKREGYSYHNATNTPARSGDDGEEGSGNHTKTGSSIEAPTPPNMSTKKTRSNKRCSLRSSDETPSTLDKGFYQGKTSAVLSWETSKDESSDESSSMSSRVYGSGDELSEDEDESDYYYNASPRLFSKCSPRKQLTVVGRENKLQEGCLSNPEKFETLCENSNIRGLEIDNCYNKRQQRTSVLRFRAPGRKCREKPKEFSFRLEHKDRPIELSYVEASIEAEIGRLPRTPAPKGERTENTINDTLANADLCLGKLSALNPCWKNNFELRINDSSMLDRRKNKNAINLINQSRP</sequence>
<feature type="compositionally biased region" description="Polar residues" evidence="1">
    <location>
        <begin position="69"/>
        <end position="79"/>
    </location>
</feature>
<organism evidence="2 3">
    <name type="scientific">Lachancea thermotolerans (strain ATCC 56472 / CBS 6340 / NRRL Y-8284)</name>
    <name type="common">Yeast</name>
    <name type="synonym">Kluyveromyces thermotolerans</name>
    <dbReference type="NCBI Taxonomy" id="559295"/>
    <lineage>
        <taxon>Eukaryota</taxon>
        <taxon>Fungi</taxon>
        <taxon>Dikarya</taxon>
        <taxon>Ascomycota</taxon>
        <taxon>Saccharomycotina</taxon>
        <taxon>Saccharomycetes</taxon>
        <taxon>Saccharomycetales</taxon>
        <taxon>Saccharomycetaceae</taxon>
        <taxon>Lachancea</taxon>
    </lineage>
</organism>
<gene>
    <name evidence="2" type="ordered locus">KLTH0G16830g</name>
</gene>
<dbReference type="OrthoDB" id="10490658at2759"/>
<dbReference type="EMBL" id="CU928171">
    <property type="protein sequence ID" value="CAR25327.1"/>
    <property type="molecule type" value="Genomic_DNA"/>
</dbReference>
<feature type="compositionally biased region" description="Low complexity" evidence="1">
    <location>
        <begin position="134"/>
        <end position="147"/>
    </location>
</feature>
<evidence type="ECO:0000313" key="2">
    <source>
        <dbReference type="EMBL" id="CAR25327.1"/>
    </source>
</evidence>
<reference evidence="2 3" key="1">
    <citation type="journal article" date="2009" name="Genome Res.">
        <title>Comparative genomics of protoploid Saccharomycetaceae.</title>
        <authorList>
            <consortium name="The Genolevures Consortium"/>
            <person name="Souciet J.-L."/>
            <person name="Dujon B."/>
            <person name="Gaillardin C."/>
            <person name="Johnston M."/>
            <person name="Baret P.V."/>
            <person name="Cliften P."/>
            <person name="Sherman D.J."/>
            <person name="Weissenbach J."/>
            <person name="Westhof E."/>
            <person name="Wincker P."/>
            <person name="Jubin C."/>
            <person name="Poulain J."/>
            <person name="Barbe V."/>
            <person name="Segurens B."/>
            <person name="Artiguenave F."/>
            <person name="Anthouard V."/>
            <person name="Vacherie B."/>
            <person name="Val M.-E."/>
            <person name="Fulton R.S."/>
            <person name="Minx P."/>
            <person name="Wilson R."/>
            <person name="Durrens P."/>
            <person name="Jean G."/>
            <person name="Marck C."/>
            <person name="Martin T."/>
            <person name="Nikolski M."/>
            <person name="Rolland T."/>
            <person name="Seret M.-L."/>
            <person name="Casaregola S."/>
            <person name="Despons L."/>
            <person name="Fairhead C."/>
            <person name="Fischer G."/>
            <person name="Lafontaine I."/>
            <person name="Leh V."/>
            <person name="Lemaire M."/>
            <person name="de Montigny J."/>
            <person name="Neuveglise C."/>
            <person name="Thierry A."/>
            <person name="Blanc-Lenfle I."/>
            <person name="Bleykasten C."/>
            <person name="Diffels J."/>
            <person name="Fritsch E."/>
            <person name="Frangeul L."/>
            <person name="Goeffon A."/>
            <person name="Jauniaux N."/>
            <person name="Kachouri-Lafond R."/>
            <person name="Payen C."/>
            <person name="Potier S."/>
            <person name="Pribylova L."/>
            <person name="Ozanne C."/>
            <person name="Richard G.-F."/>
            <person name="Sacerdot C."/>
            <person name="Straub M.-L."/>
            <person name="Talla E."/>
        </authorList>
    </citation>
    <scope>NUCLEOTIDE SEQUENCE [LARGE SCALE GENOMIC DNA]</scope>
    <source>
        <strain evidence="3">ATCC 56472 / CBS 6340 / NRRL Y-8284</strain>
    </source>
</reference>
<accession>C5DNG6</accession>
<proteinExistence type="predicted"/>
<feature type="region of interest" description="Disordered" evidence="1">
    <location>
        <begin position="1"/>
        <end position="27"/>
    </location>
</feature>
<feature type="region of interest" description="Disordered" evidence="1">
    <location>
        <begin position="46"/>
        <end position="112"/>
    </location>
</feature>
<dbReference type="KEGG" id="lth:KLTH0G16830g"/>
<feature type="compositionally biased region" description="Basic residues" evidence="1">
    <location>
        <begin position="89"/>
        <end position="98"/>
    </location>
</feature>
<feature type="region of interest" description="Disordered" evidence="1">
    <location>
        <begin position="124"/>
        <end position="155"/>
    </location>
</feature>
<dbReference type="RefSeq" id="XP_002555764.1">
    <property type="nucleotide sequence ID" value="XM_002555718.1"/>
</dbReference>
<dbReference type="GeneID" id="8294053"/>
<keyword evidence="3" id="KW-1185">Reference proteome</keyword>
<dbReference type="Proteomes" id="UP000002036">
    <property type="component" value="Chromosome G"/>
</dbReference>
<dbReference type="InParanoid" id="C5DNG6"/>